<keyword evidence="2" id="KW-1185">Reference proteome</keyword>
<gene>
    <name evidence="1" type="ORF">SMTD_LOCUS5866</name>
</gene>
<evidence type="ECO:0000313" key="2">
    <source>
        <dbReference type="Proteomes" id="UP000269396"/>
    </source>
</evidence>
<evidence type="ECO:0000313" key="1">
    <source>
        <dbReference type="EMBL" id="VDP30824.1"/>
    </source>
</evidence>
<dbReference type="AlphaFoldDB" id="A0A183NUT0"/>
<dbReference type="Proteomes" id="UP000269396">
    <property type="component" value="Unassembled WGS sequence"/>
</dbReference>
<protein>
    <submittedName>
        <fullName evidence="1">Uncharacterized protein</fullName>
    </submittedName>
</protein>
<sequence>MTLIYLLGFGEFDIPLVSRLNTSLTAVEEPTEITLLFGGLIGSLISVDMLSVLLILGKMREVDIVLDPLQMLVRVEPICAFDAPEFKLTDVATRRLVVGD</sequence>
<reference evidence="1 2" key="1">
    <citation type="submission" date="2018-11" db="EMBL/GenBank/DDBJ databases">
        <authorList>
            <consortium name="Pathogen Informatics"/>
        </authorList>
    </citation>
    <scope>NUCLEOTIDE SEQUENCE [LARGE SCALE GENOMIC DNA]</scope>
    <source>
        <strain>Denwood</strain>
        <strain evidence="2">Zambia</strain>
    </source>
</reference>
<accession>A0A183NUT0</accession>
<proteinExistence type="predicted"/>
<organism evidence="1 2">
    <name type="scientific">Schistosoma mattheei</name>
    <dbReference type="NCBI Taxonomy" id="31246"/>
    <lineage>
        <taxon>Eukaryota</taxon>
        <taxon>Metazoa</taxon>
        <taxon>Spiralia</taxon>
        <taxon>Lophotrochozoa</taxon>
        <taxon>Platyhelminthes</taxon>
        <taxon>Trematoda</taxon>
        <taxon>Digenea</taxon>
        <taxon>Strigeidida</taxon>
        <taxon>Schistosomatoidea</taxon>
        <taxon>Schistosomatidae</taxon>
        <taxon>Schistosoma</taxon>
    </lineage>
</organism>
<name>A0A183NUT0_9TREM</name>
<dbReference type="EMBL" id="UZAL01027257">
    <property type="protein sequence ID" value="VDP30824.1"/>
    <property type="molecule type" value="Genomic_DNA"/>
</dbReference>